<keyword evidence="5 7" id="KW-1133">Transmembrane helix</keyword>
<dbReference type="PANTHER" id="PTHR30012:SF0">
    <property type="entry name" value="TYPE II SECRETION SYSTEM PROTEIN F-RELATED"/>
    <property type="match status" value="1"/>
</dbReference>
<gene>
    <name evidence="10" type="ORF">ENI35_05015</name>
    <name evidence="9" type="ORF">HS1_000065</name>
</gene>
<dbReference type="GO" id="GO:0005886">
    <property type="term" value="C:plasma membrane"/>
    <property type="evidence" value="ECO:0007669"/>
    <property type="project" value="UniProtKB-SubCell"/>
</dbReference>
<keyword evidence="6 7" id="KW-0472">Membrane</keyword>
<dbReference type="EMBL" id="DRIH01000176">
    <property type="protein sequence ID" value="HEC68153.1"/>
    <property type="molecule type" value="Genomic_DNA"/>
</dbReference>
<evidence type="ECO:0000256" key="7">
    <source>
        <dbReference type="SAM" id="Phobius"/>
    </source>
</evidence>
<evidence type="ECO:0000256" key="6">
    <source>
        <dbReference type="ARBA" id="ARBA00023136"/>
    </source>
</evidence>
<evidence type="ECO:0000313" key="9">
    <source>
        <dbReference type="EMBL" id="AMM39872.1"/>
    </source>
</evidence>
<evidence type="ECO:0000256" key="3">
    <source>
        <dbReference type="ARBA" id="ARBA00022475"/>
    </source>
</evidence>
<dbReference type="InterPro" id="IPR018076">
    <property type="entry name" value="T2SS_GspF_dom"/>
</dbReference>
<protein>
    <submittedName>
        <fullName evidence="9">General secretion pathway protein F</fullName>
    </submittedName>
    <submittedName>
        <fullName evidence="10">Type II secretion system F family protein</fullName>
    </submittedName>
</protein>
<dbReference type="EMBL" id="CP013015">
    <property type="protein sequence ID" value="AMM39872.1"/>
    <property type="molecule type" value="Genomic_DNA"/>
</dbReference>
<dbReference type="AlphaFoldDB" id="A0A7C2AE59"/>
<dbReference type="InterPro" id="IPR003004">
    <property type="entry name" value="GspF/PilC"/>
</dbReference>
<dbReference type="RefSeq" id="WP_066060161.1">
    <property type="nucleotide sequence ID" value="NZ_CP013015.1"/>
</dbReference>
<keyword evidence="4 7" id="KW-0812">Transmembrane</keyword>
<organism evidence="10">
    <name type="scientific">Desulfofervidus auxilii</name>
    <dbReference type="NCBI Taxonomy" id="1621989"/>
    <lineage>
        <taxon>Bacteria</taxon>
        <taxon>Pseudomonadati</taxon>
        <taxon>Thermodesulfobacteriota</taxon>
        <taxon>Candidatus Desulfofervidia</taxon>
        <taxon>Candidatus Desulfofervidales</taxon>
        <taxon>Candidatus Desulfofervidaceae</taxon>
        <taxon>Candidatus Desulfofervidus</taxon>
    </lineage>
</organism>
<feature type="domain" description="Type II secretion system protein GspF" evidence="8">
    <location>
        <begin position="60"/>
        <end position="183"/>
    </location>
</feature>
<evidence type="ECO:0000313" key="11">
    <source>
        <dbReference type="Proteomes" id="UP000070560"/>
    </source>
</evidence>
<dbReference type="InterPro" id="IPR042094">
    <property type="entry name" value="T2SS_GspF_sf"/>
</dbReference>
<dbReference type="Proteomes" id="UP000070560">
    <property type="component" value="Chromosome"/>
</dbReference>
<dbReference type="KEGG" id="daw:HS1_000065"/>
<evidence type="ECO:0000259" key="8">
    <source>
        <dbReference type="Pfam" id="PF00482"/>
    </source>
</evidence>
<evidence type="ECO:0000256" key="1">
    <source>
        <dbReference type="ARBA" id="ARBA00004651"/>
    </source>
</evidence>
<accession>A0A7C2AE59</accession>
<name>A0A7C2AE59_DESA2</name>
<feature type="transmembrane region" description="Helical" evidence="7">
    <location>
        <begin position="365"/>
        <end position="388"/>
    </location>
</feature>
<dbReference type="OrthoDB" id="9805682at2"/>
<evidence type="ECO:0000313" key="10">
    <source>
        <dbReference type="EMBL" id="HEC68153.1"/>
    </source>
</evidence>
<dbReference type="Proteomes" id="UP000885738">
    <property type="component" value="Unassembled WGS sequence"/>
</dbReference>
<keyword evidence="3" id="KW-1003">Cell membrane</keyword>
<dbReference type="Pfam" id="PF00482">
    <property type="entry name" value="T2SSF"/>
    <property type="match status" value="2"/>
</dbReference>
<keyword evidence="11" id="KW-1185">Reference proteome</keyword>
<dbReference type="PRINTS" id="PR00812">
    <property type="entry name" value="BCTERIALGSPF"/>
</dbReference>
<feature type="domain" description="Type II secretion system protein GspF" evidence="8">
    <location>
        <begin position="263"/>
        <end position="382"/>
    </location>
</feature>
<sequence>MATFKYQAKSLTGQLIKGFLEAKEQKEAIRKLRERQLIPIKLDIVKKKKTRIKLTKIIDFTRDLCELLEGGLPLDRALEMLALSEEKLELKNLIMELVEAIKGGKSFSEALSDYQYVFGRFYIQMIRVGEAAGTLPTTLNLIVHYLEMQQQLKEQIISASIYPSILLTVGIISLLVLLGYVVPRFSQIFLELHQEVPVFMKFLLAIGYFLNHYGWIFPVLLIFILLGFRQWTSKPEGRYKWHETLLKIGYLKNILVKIEMIKFTRTMGILLKAGVGILEALDTAKEVMGNEVLRKITGQLKQEIRRGKTLSFCFRRPPFPAKMATILTVAEETGDLGQGFLNINRIFEEELGRIFKRVLSLIEPVIIVSMGVIIGSIIFTMFSAIMGINEIKF</sequence>
<feature type="transmembrane region" description="Helical" evidence="7">
    <location>
        <begin position="202"/>
        <end position="228"/>
    </location>
</feature>
<dbReference type="Gene3D" id="1.20.81.30">
    <property type="entry name" value="Type II secretion system (T2SS), domain F"/>
    <property type="match status" value="2"/>
</dbReference>
<proteinExistence type="inferred from homology"/>
<reference evidence="9 11" key="1">
    <citation type="submission" date="2015-10" db="EMBL/GenBank/DDBJ databases">
        <title>Candidatus Desulfofervidus auxilii, a hydrogenotrophic sulfate-reducing bacterium involved in the thermophilic anaerobic oxidation of methane.</title>
        <authorList>
            <person name="Krukenberg V."/>
            <person name="Richter M."/>
            <person name="Wegener G."/>
        </authorList>
    </citation>
    <scope>NUCLEOTIDE SEQUENCE [LARGE SCALE GENOMIC DNA]</scope>
    <source>
        <strain evidence="9 11">HS1</strain>
    </source>
</reference>
<dbReference type="PANTHER" id="PTHR30012">
    <property type="entry name" value="GENERAL SECRETION PATHWAY PROTEIN"/>
    <property type="match status" value="1"/>
</dbReference>
<evidence type="ECO:0000256" key="5">
    <source>
        <dbReference type="ARBA" id="ARBA00022989"/>
    </source>
</evidence>
<feature type="transmembrane region" description="Helical" evidence="7">
    <location>
        <begin position="161"/>
        <end position="182"/>
    </location>
</feature>
<reference evidence="10" key="2">
    <citation type="journal article" date="2020" name="mSystems">
        <title>Genome- and Community-Level Interaction Insights into Carbon Utilization and Element Cycling Functions of Hydrothermarchaeota in Hydrothermal Sediment.</title>
        <authorList>
            <person name="Zhou Z."/>
            <person name="Liu Y."/>
            <person name="Xu W."/>
            <person name="Pan J."/>
            <person name="Luo Z.H."/>
            <person name="Li M."/>
        </authorList>
    </citation>
    <scope>NUCLEOTIDE SEQUENCE [LARGE SCALE GENOMIC DNA]</scope>
    <source>
        <strain evidence="10">HyVt-389</strain>
    </source>
</reference>
<comment type="subcellular location">
    <subcellularLocation>
        <location evidence="1">Cell membrane</location>
        <topology evidence="1">Multi-pass membrane protein</topology>
    </subcellularLocation>
</comment>
<evidence type="ECO:0000256" key="2">
    <source>
        <dbReference type="ARBA" id="ARBA00005745"/>
    </source>
</evidence>
<comment type="similarity">
    <text evidence="2">Belongs to the GSP F family.</text>
</comment>
<evidence type="ECO:0000256" key="4">
    <source>
        <dbReference type="ARBA" id="ARBA00022692"/>
    </source>
</evidence>